<dbReference type="Proteomes" id="UP000265520">
    <property type="component" value="Unassembled WGS sequence"/>
</dbReference>
<evidence type="ECO:0000313" key="2">
    <source>
        <dbReference type="Proteomes" id="UP000265520"/>
    </source>
</evidence>
<protein>
    <submittedName>
        <fullName evidence="1">Uncharacterized protein</fullName>
    </submittedName>
</protein>
<dbReference type="AlphaFoldDB" id="A0A392PD39"/>
<proteinExistence type="predicted"/>
<evidence type="ECO:0000313" key="1">
    <source>
        <dbReference type="EMBL" id="MCI10018.1"/>
    </source>
</evidence>
<feature type="non-terminal residue" evidence="1">
    <location>
        <position position="57"/>
    </location>
</feature>
<name>A0A392PD39_9FABA</name>
<sequence>MDVRDFVLNGKLQEGFVLYGGRHLLLDGGRHCVPCGGRHALVADAMWPWLHACGFAA</sequence>
<comment type="caution">
    <text evidence="1">The sequence shown here is derived from an EMBL/GenBank/DDBJ whole genome shotgun (WGS) entry which is preliminary data.</text>
</comment>
<accession>A0A392PD39</accession>
<gene>
    <name evidence="1" type="ORF">A2U01_0031109</name>
</gene>
<dbReference type="EMBL" id="LXQA010074720">
    <property type="protein sequence ID" value="MCI10018.1"/>
    <property type="molecule type" value="Genomic_DNA"/>
</dbReference>
<organism evidence="1 2">
    <name type="scientific">Trifolium medium</name>
    <dbReference type="NCBI Taxonomy" id="97028"/>
    <lineage>
        <taxon>Eukaryota</taxon>
        <taxon>Viridiplantae</taxon>
        <taxon>Streptophyta</taxon>
        <taxon>Embryophyta</taxon>
        <taxon>Tracheophyta</taxon>
        <taxon>Spermatophyta</taxon>
        <taxon>Magnoliopsida</taxon>
        <taxon>eudicotyledons</taxon>
        <taxon>Gunneridae</taxon>
        <taxon>Pentapetalae</taxon>
        <taxon>rosids</taxon>
        <taxon>fabids</taxon>
        <taxon>Fabales</taxon>
        <taxon>Fabaceae</taxon>
        <taxon>Papilionoideae</taxon>
        <taxon>50 kb inversion clade</taxon>
        <taxon>NPAAA clade</taxon>
        <taxon>Hologalegina</taxon>
        <taxon>IRL clade</taxon>
        <taxon>Trifolieae</taxon>
        <taxon>Trifolium</taxon>
    </lineage>
</organism>
<keyword evidence="2" id="KW-1185">Reference proteome</keyword>
<reference evidence="1 2" key="1">
    <citation type="journal article" date="2018" name="Front. Plant Sci.">
        <title>Red Clover (Trifolium pratense) and Zigzag Clover (T. medium) - A Picture of Genomic Similarities and Differences.</title>
        <authorList>
            <person name="Dluhosova J."/>
            <person name="Istvanek J."/>
            <person name="Nedelnik J."/>
            <person name="Repkova J."/>
        </authorList>
    </citation>
    <scope>NUCLEOTIDE SEQUENCE [LARGE SCALE GENOMIC DNA]</scope>
    <source>
        <strain evidence="2">cv. 10/8</strain>
        <tissue evidence="1">Leaf</tissue>
    </source>
</reference>